<dbReference type="InterPro" id="IPR045865">
    <property type="entry name" value="ACT-like_dom_sf"/>
</dbReference>
<evidence type="ECO:0000313" key="2">
    <source>
        <dbReference type="Proteomes" id="UP000665020"/>
    </source>
</evidence>
<dbReference type="Gene3D" id="3.30.70.1150">
    <property type="entry name" value="ACT-like. Chain A, domain 2"/>
    <property type="match status" value="1"/>
</dbReference>
<dbReference type="AlphaFoldDB" id="A0A8A7KHK9"/>
<dbReference type="KEGG" id="ifn:GM661_14195"/>
<dbReference type="InterPro" id="IPR027271">
    <property type="entry name" value="Acetolactate_synth/TF_NikR_C"/>
</dbReference>
<name>A0A8A7KHK9_9FIRM</name>
<reference evidence="1" key="1">
    <citation type="submission" date="2019-12" db="EMBL/GenBank/DDBJ databases">
        <authorList>
            <person name="zhang j."/>
            <person name="sun C.M."/>
        </authorList>
    </citation>
    <scope>NUCLEOTIDE SEQUENCE</scope>
    <source>
        <strain evidence="1">NS-1</strain>
    </source>
</reference>
<dbReference type="Proteomes" id="UP000665020">
    <property type="component" value="Chromosome"/>
</dbReference>
<dbReference type="RefSeq" id="WP_125991302.1">
    <property type="nucleotide sequence ID" value="NZ_CP046640.1"/>
</dbReference>
<evidence type="ECO:0000313" key="1">
    <source>
        <dbReference type="EMBL" id="QTL99029.1"/>
    </source>
</evidence>
<dbReference type="EMBL" id="CP046640">
    <property type="protein sequence ID" value="QTL99029.1"/>
    <property type="molecule type" value="Genomic_DNA"/>
</dbReference>
<evidence type="ECO:0008006" key="3">
    <source>
        <dbReference type="Google" id="ProtNLM"/>
    </source>
</evidence>
<dbReference type="SUPFAM" id="SSF55021">
    <property type="entry name" value="ACT-like"/>
    <property type="match status" value="1"/>
</dbReference>
<proteinExistence type="predicted"/>
<protein>
    <recommendedName>
        <fullName evidence="3">Iron-only hydrogenase system regulator</fullName>
    </recommendedName>
</protein>
<organism evidence="1 2">
    <name type="scientific">Iocasia fonsfrigidae</name>
    <dbReference type="NCBI Taxonomy" id="2682810"/>
    <lineage>
        <taxon>Bacteria</taxon>
        <taxon>Bacillati</taxon>
        <taxon>Bacillota</taxon>
        <taxon>Clostridia</taxon>
        <taxon>Halanaerobiales</taxon>
        <taxon>Halanaerobiaceae</taxon>
        <taxon>Iocasia</taxon>
    </lineage>
</organism>
<sequence length="86" mass="9670">MTNCSTIMAVLLDKRTDAAPTVQEILTKYGCIISSRIGLHQTGECAEEGLIILHLCGEDGEIDKLQQELTEVYRVKVKKMEIRFDD</sequence>
<keyword evidence="2" id="KW-1185">Reference proteome</keyword>
<gene>
    <name evidence="1" type="ORF">GM661_14195</name>
</gene>
<accession>A0A8A7KHK9</accession>